<evidence type="ECO:0000313" key="2">
    <source>
        <dbReference type="EMBL" id="MFC4362678.1"/>
    </source>
</evidence>
<dbReference type="Proteomes" id="UP001595840">
    <property type="component" value="Unassembled WGS sequence"/>
</dbReference>
<proteinExistence type="predicted"/>
<dbReference type="Gene3D" id="3.40.50.1980">
    <property type="entry name" value="Nitrogenase molybdenum iron protein domain"/>
    <property type="match status" value="2"/>
</dbReference>
<reference evidence="3" key="1">
    <citation type="journal article" date="2019" name="Int. J. Syst. Evol. Microbiol.">
        <title>The Global Catalogue of Microorganisms (GCM) 10K type strain sequencing project: providing services to taxonomists for standard genome sequencing and annotation.</title>
        <authorList>
            <consortium name="The Broad Institute Genomics Platform"/>
            <consortium name="The Broad Institute Genome Sequencing Center for Infectious Disease"/>
            <person name="Wu L."/>
            <person name="Ma J."/>
        </authorList>
    </citation>
    <scope>NUCLEOTIDE SEQUENCE [LARGE SCALE GENOMIC DNA]</scope>
    <source>
        <strain evidence="3">CECT 8570</strain>
    </source>
</reference>
<dbReference type="RefSeq" id="WP_290259270.1">
    <property type="nucleotide sequence ID" value="NZ_JAUFQG010000004.1"/>
</dbReference>
<accession>A0ABV8V4J5</accession>
<evidence type="ECO:0000259" key="1">
    <source>
        <dbReference type="Pfam" id="PF01497"/>
    </source>
</evidence>
<comment type="caution">
    <text evidence="2">The sequence shown here is derived from an EMBL/GenBank/DDBJ whole genome shotgun (WGS) entry which is preliminary data.</text>
</comment>
<gene>
    <name evidence="2" type="ORF">ACFOX3_10210</name>
</gene>
<dbReference type="PANTHER" id="PTHR30535:SF34">
    <property type="entry name" value="MOLYBDATE-BINDING PROTEIN MOLA"/>
    <property type="match status" value="1"/>
</dbReference>
<dbReference type="InterPro" id="IPR050902">
    <property type="entry name" value="ABC_Transporter_SBP"/>
</dbReference>
<sequence length="279" mass="29703">MVAARSHAESGSSLPASSSGGLVSVNLCVDQMLLRFAGRDQIASVTYFADNPLMSPLALQAQGLHRNHGLVEEIIPLKPRLVLAGEYGAREAVELLLALGYPVLRVPLPQKLADIDAHLARMAEILNNPPALVEFSSQWQARKLQLEADNRLTPVSAKPSALMLGPNHIAPGNGTLEDELLSLAGFHNWAVQQGIQGFASIDLEKLVLNPPDLLIVDQVAAKHFSVAHEVLRHPALARAMKGGALAALPGNLTVCPAPNINALMSALIELRLGLARDVS</sequence>
<feature type="domain" description="Fe/B12 periplasmic-binding" evidence="1">
    <location>
        <begin position="23"/>
        <end position="238"/>
    </location>
</feature>
<dbReference type="SUPFAM" id="SSF53807">
    <property type="entry name" value="Helical backbone' metal receptor"/>
    <property type="match status" value="1"/>
</dbReference>
<dbReference type="EMBL" id="JBHSCX010000008">
    <property type="protein sequence ID" value="MFC4362678.1"/>
    <property type="molecule type" value="Genomic_DNA"/>
</dbReference>
<dbReference type="PANTHER" id="PTHR30535">
    <property type="entry name" value="VITAMIN B12-BINDING PROTEIN"/>
    <property type="match status" value="1"/>
</dbReference>
<organism evidence="2 3">
    <name type="scientific">Simiduia curdlanivorans</name>
    <dbReference type="NCBI Taxonomy" id="1492769"/>
    <lineage>
        <taxon>Bacteria</taxon>
        <taxon>Pseudomonadati</taxon>
        <taxon>Pseudomonadota</taxon>
        <taxon>Gammaproteobacteria</taxon>
        <taxon>Cellvibrionales</taxon>
        <taxon>Cellvibrionaceae</taxon>
        <taxon>Simiduia</taxon>
    </lineage>
</organism>
<evidence type="ECO:0000313" key="3">
    <source>
        <dbReference type="Proteomes" id="UP001595840"/>
    </source>
</evidence>
<name>A0ABV8V4J5_9GAMM</name>
<keyword evidence="3" id="KW-1185">Reference proteome</keyword>
<dbReference type="Pfam" id="PF01497">
    <property type="entry name" value="Peripla_BP_2"/>
    <property type="match status" value="1"/>
</dbReference>
<protein>
    <submittedName>
        <fullName evidence="2">ABC transporter substrate-binding protein</fullName>
    </submittedName>
</protein>
<dbReference type="InterPro" id="IPR002491">
    <property type="entry name" value="ABC_transptr_periplasmic_BD"/>
</dbReference>